<dbReference type="Gene3D" id="2.30.29.30">
    <property type="entry name" value="Pleckstrin-homology domain (PH domain)/Phosphotyrosine-binding domain (PTB)"/>
    <property type="match status" value="1"/>
</dbReference>
<feature type="compositionally biased region" description="Acidic residues" evidence="3">
    <location>
        <begin position="1"/>
        <end position="13"/>
    </location>
</feature>
<feature type="compositionally biased region" description="Basic residues" evidence="3">
    <location>
        <begin position="19"/>
        <end position="29"/>
    </location>
</feature>
<comment type="caution">
    <text evidence="5">The sequence shown here is derived from an EMBL/GenBank/DDBJ whole genome shotgun (WGS) entry which is preliminary data.</text>
</comment>
<name>A0A834XVP5_APHGI</name>
<dbReference type="AlphaFoldDB" id="A0A834XVP5"/>
<reference evidence="5 6" key="1">
    <citation type="submission" date="2020-08" db="EMBL/GenBank/DDBJ databases">
        <title>Aphidius gifuensis genome sequencing and assembly.</title>
        <authorList>
            <person name="Du Z."/>
        </authorList>
    </citation>
    <scope>NUCLEOTIDE SEQUENCE [LARGE SCALE GENOMIC DNA]</scope>
    <source>
        <strain evidence="5">YNYX2018</strain>
        <tissue evidence="5">Adults</tissue>
    </source>
</reference>
<protein>
    <recommendedName>
        <fullName evidence="4">DH domain-containing protein</fullName>
    </recommendedName>
</protein>
<keyword evidence="2" id="KW-0963">Cytoplasm</keyword>
<feature type="domain" description="DH" evidence="4">
    <location>
        <begin position="135"/>
        <end position="317"/>
    </location>
</feature>
<dbReference type="InterPro" id="IPR011993">
    <property type="entry name" value="PH-like_dom_sf"/>
</dbReference>
<dbReference type="Gene3D" id="1.20.900.10">
    <property type="entry name" value="Dbl homology (DH) domain"/>
    <property type="match status" value="1"/>
</dbReference>
<organism evidence="5 6">
    <name type="scientific">Aphidius gifuensis</name>
    <name type="common">Parasitoid wasp</name>
    <dbReference type="NCBI Taxonomy" id="684658"/>
    <lineage>
        <taxon>Eukaryota</taxon>
        <taxon>Metazoa</taxon>
        <taxon>Ecdysozoa</taxon>
        <taxon>Arthropoda</taxon>
        <taxon>Hexapoda</taxon>
        <taxon>Insecta</taxon>
        <taxon>Pterygota</taxon>
        <taxon>Neoptera</taxon>
        <taxon>Endopterygota</taxon>
        <taxon>Hymenoptera</taxon>
        <taxon>Apocrita</taxon>
        <taxon>Ichneumonoidea</taxon>
        <taxon>Braconidae</taxon>
        <taxon>Aphidiinae</taxon>
        <taxon>Aphidius</taxon>
    </lineage>
</organism>
<evidence type="ECO:0000256" key="2">
    <source>
        <dbReference type="ARBA" id="ARBA00022490"/>
    </source>
</evidence>
<dbReference type="Pfam" id="PF00621">
    <property type="entry name" value="RhoGEF"/>
    <property type="match status" value="1"/>
</dbReference>
<dbReference type="OrthoDB" id="5585231at2759"/>
<accession>A0A834XVP5</accession>
<sequence>MSEDHDENLDDTFQEPRKKFWQRSSRKRPKSDVISLSSMDISHDSSMIKNKKRKRITEFATNLLSSTSTLQRSFGLTANNSISIIEDDNAGPSKRTRSNCEAAGTLKIRSWLTDIYNNIDNKSQNNNDISKIEIKKQEAIYELFCGENILLNDLQIFKEYYYQPLQSTDIFTQSELRTVFGDIDMLIHIHCKLRDDLIEIRNSSGITDNIGSTLLDWLPILTQPYIDRCRSQIFARHILDEKNLRNKKFQEFIKKKMEQPRAVDLWTYIDMPRSRIVKYPILVNEILKRTNNDCEDYLILKDASIILTKLLDKINQSMGEAECDLAKIKINIKDNSYDTDECIKNATQLITEGQLKDSKGLKFYCFLFDTCLAMTRRVPRSKKKIYNLIENVIPNCQLNIDNNYDNSNCELKLNERLFILRDEHDKRHWIDAFNKINCQSSIIKKKKSINNNNELSPITRILRNKKMIKRVVRERPI</sequence>
<evidence type="ECO:0000256" key="1">
    <source>
        <dbReference type="ARBA" id="ARBA00004496"/>
    </source>
</evidence>
<evidence type="ECO:0000256" key="3">
    <source>
        <dbReference type="SAM" id="MobiDB-lite"/>
    </source>
</evidence>
<gene>
    <name evidence="5" type="ORF">HCN44_010018</name>
</gene>
<dbReference type="EMBL" id="JACMRX010000003">
    <property type="protein sequence ID" value="KAF7993432.1"/>
    <property type="molecule type" value="Genomic_DNA"/>
</dbReference>
<dbReference type="InterPro" id="IPR051480">
    <property type="entry name" value="Endocytic_GEF_Adapter"/>
</dbReference>
<keyword evidence="6" id="KW-1185">Reference proteome</keyword>
<dbReference type="InterPro" id="IPR000219">
    <property type="entry name" value="DH_dom"/>
</dbReference>
<dbReference type="InterPro" id="IPR035899">
    <property type="entry name" value="DBL_dom_sf"/>
</dbReference>
<evidence type="ECO:0000313" key="6">
    <source>
        <dbReference type="Proteomes" id="UP000639338"/>
    </source>
</evidence>
<dbReference type="GO" id="GO:0005737">
    <property type="term" value="C:cytoplasm"/>
    <property type="evidence" value="ECO:0007669"/>
    <property type="project" value="UniProtKB-SubCell"/>
</dbReference>
<dbReference type="PANTHER" id="PTHR46006:SF8">
    <property type="entry name" value="DH DOMAIN-CONTAINING PROTEIN"/>
    <property type="match status" value="1"/>
</dbReference>
<dbReference type="PANTHER" id="PTHR46006">
    <property type="entry name" value="RHO GUANINE NUCLEOTIDE EXCHANGE FACTOR AT 64C, ISOFORM A"/>
    <property type="match status" value="1"/>
</dbReference>
<proteinExistence type="predicted"/>
<comment type="subcellular location">
    <subcellularLocation>
        <location evidence="1">Cytoplasm</location>
    </subcellularLocation>
</comment>
<dbReference type="SUPFAM" id="SSF50729">
    <property type="entry name" value="PH domain-like"/>
    <property type="match status" value="1"/>
</dbReference>
<dbReference type="GO" id="GO:0035025">
    <property type="term" value="P:positive regulation of Rho protein signal transduction"/>
    <property type="evidence" value="ECO:0007669"/>
    <property type="project" value="TreeGrafter"/>
</dbReference>
<dbReference type="SUPFAM" id="SSF48065">
    <property type="entry name" value="DBL homology domain (DH-domain)"/>
    <property type="match status" value="1"/>
</dbReference>
<evidence type="ECO:0000313" key="5">
    <source>
        <dbReference type="EMBL" id="KAF7993432.1"/>
    </source>
</evidence>
<dbReference type="SMART" id="SM00325">
    <property type="entry name" value="RhoGEF"/>
    <property type="match status" value="1"/>
</dbReference>
<feature type="region of interest" description="Disordered" evidence="3">
    <location>
        <begin position="1"/>
        <end position="29"/>
    </location>
</feature>
<dbReference type="GO" id="GO:0005085">
    <property type="term" value="F:guanyl-nucleotide exchange factor activity"/>
    <property type="evidence" value="ECO:0007669"/>
    <property type="project" value="InterPro"/>
</dbReference>
<dbReference type="CDD" id="cd00160">
    <property type="entry name" value="RhoGEF"/>
    <property type="match status" value="1"/>
</dbReference>
<dbReference type="PROSITE" id="PS50010">
    <property type="entry name" value="DH_2"/>
    <property type="match status" value="1"/>
</dbReference>
<evidence type="ECO:0000259" key="4">
    <source>
        <dbReference type="PROSITE" id="PS50010"/>
    </source>
</evidence>
<dbReference type="Proteomes" id="UP000639338">
    <property type="component" value="Unassembled WGS sequence"/>
</dbReference>